<organism evidence="1 2">
    <name type="scientific">Melastoma candidum</name>
    <dbReference type="NCBI Taxonomy" id="119954"/>
    <lineage>
        <taxon>Eukaryota</taxon>
        <taxon>Viridiplantae</taxon>
        <taxon>Streptophyta</taxon>
        <taxon>Embryophyta</taxon>
        <taxon>Tracheophyta</taxon>
        <taxon>Spermatophyta</taxon>
        <taxon>Magnoliopsida</taxon>
        <taxon>eudicotyledons</taxon>
        <taxon>Gunneridae</taxon>
        <taxon>Pentapetalae</taxon>
        <taxon>rosids</taxon>
        <taxon>malvids</taxon>
        <taxon>Myrtales</taxon>
        <taxon>Melastomataceae</taxon>
        <taxon>Melastomatoideae</taxon>
        <taxon>Melastomateae</taxon>
        <taxon>Melastoma</taxon>
    </lineage>
</organism>
<keyword evidence="2" id="KW-1185">Reference proteome</keyword>
<evidence type="ECO:0000313" key="1">
    <source>
        <dbReference type="EMBL" id="KAI4339273.1"/>
    </source>
</evidence>
<comment type="caution">
    <text evidence="1">The sequence shown here is derived from an EMBL/GenBank/DDBJ whole genome shotgun (WGS) entry which is preliminary data.</text>
</comment>
<dbReference type="Proteomes" id="UP001057402">
    <property type="component" value="Chromosome 7"/>
</dbReference>
<sequence>MDFRELDYYHVAIVIKGHVCTASSCFAKELAKNIRCPLLSYRDVFSCVSASPDLFSSLAADEHHAVSFSNGIFWRLVSANISGRASGSRTTVIDLLLPQQLHLDQVLETNTIVQISQKVFLIDCRPGDDESYRITAENMLDDLPHLVVDISDLLKTVEDLVTDVGKCILSWLRDSTTTERPEREVKDDYEQDWRNEIWPVFGHCHPLAMSDAHTCSDNPDDKISCRLCLEDVSGPAHGCSECGFYLHKSCSELPSQLAFLHHDHEVISLHHIPPQSRGCILCRSSSGVLYKCNDCFAQLHPECTNLPVVIKHSCHEHVLNFYIYPFMPVWRIRYICHACGNYGSAASYFCKECRLHLHVDCALRLERSVQHKRHWHPLILSPPPTDETHEYYCEVCAAPRHESLWIYMCAECEFKYEAHVSCINPDVPRCHPDVYLPENKTDEQLKRLNGEVYDDIDNVPGELGPKLAEIPAAQAAWTAIDDYGNMNSAESNGN</sequence>
<protein>
    <submittedName>
        <fullName evidence="1">Uncharacterized protein</fullName>
    </submittedName>
</protein>
<proteinExistence type="predicted"/>
<name>A0ACB9NSZ6_9MYRT</name>
<evidence type="ECO:0000313" key="2">
    <source>
        <dbReference type="Proteomes" id="UP001057402"/>
    </source>
</evidence>
<reference evidence="2" key="1">
    <citation type="journal article" date="2023" name="Front. Plant Sci.">
        <title>Chromosomal-level genome assembly of Melastoma candidum provides insights into trichome evolution.</title>
        <authorList>
            <person name="Zhong Y."/>
            <person name="Wu W."/>
            <person name="Sun C."/>
            <person name="Zou P."/>
            <person name="Liu Y."/>
            <person name="Dai S."/>
            <person name="Zhou R."/>
        </authorList>
    </citation>
    <scope>NUCLEOTIDE SEQUENCE [LARGE SCALE GENOMIC DNA]</scope>
</reference>
<dbReference type="EMBL" id="CM042886">
    <property type="protein sequence ID" value="KAI4339273.1"/>
    <property type="molecule type" value="Genomic_DNA"/>
</dbReference>
<gene>
    <name evidence="1" type="ORF">MLD38_024232</name>
</gene>
<accession>A0ACB9NSZ6</accession>